<reference evidence="2" key="1">
    <citation type="journal article" date="2023" name="G3 (Bethesda)">
        <title>Genome assembly and association tests identify interacting loci associated with vigor, precocity, and sex in interspecific pistachio rootstocks.</title>
        <authorList>
            <person name="Palmer W."/>
            <person name="Jacygrad E."/>
            <person name="Sagayaradj S."/>
            <person name="Cavanaugh K."/>
            <person name="Han R."/>
            <person name="Bertier L."/>
            <person name="Beede B."/>
            <person name="Kafkas S."/>
            <person name="Golino D."/>
            <person name="Preece J."/>
            <person name="Michelmore R."/>
        </authorList>
    </citation>
    <scope>NUCLEOTIDE SEQUENCE [LARGE SCALE GENOMIC DNA]</scope>
</reference>
<proteinExistence type="predicted"/>
<accession>A0ACC1AF55</accession>
<name>A0ACC1AF55_9ROSI</name>
<dbReference type="EMBL" id="CM047906">
    <property type="protein sequence ID" value="KAJ0085056.1"/>
    <property type="molecule type" value="Genomic_DNA"/>
</dbReference>
<gene>
    <name evidence="1" type="ORF">Patl1_07109</name>
</gene>
<dbReference type="Proteomes" id="UP001164250">
    <property type="component" value="Chromosome 10"/>
</dbReference>
<evidence type="ECO:0000313" key="2">
    <source>
        <dbReference type="Proteomes" id="UP001164250"/>
    </source>
</evidence>
<evidence type="ECO:0000313" key="1">
    <source>
        <dbReference type="EMBL" id="KAJ0085056.1"/>
    </source>
</evidence>
<protein>
    <submittedName>
        <fullName evidence="1">Uncharacterized protein</fullName>
    </submittedName>
</protein>
<comment type="caution">
    <text evidence="1">The sequence shown here is derived from an EMBL/GenBank/DDBJ whole genome shotgun (WGS) entry which is preliminary data.</text>
</comment>
<sequence>MKKKTHNFVNNAEFNLLILGYEDIKWDT</sequence>
<organism evidence="1 2">
    <name type="scientific">Pistacia atlantica</name>
    <dbReference type="NCBI Taxonomy" id="434234"/>
    <lineage>
        <taxon>Eukaryota</taxon>
        <taxon>Viridiplantae</taxon>
        <taxon>Streptophyta</taxon>
        <taxon>Embryophyta</taxon>
        <taxon>Tracheophyta</taxon>
        <taxon>Spermatophyta</taxon>
        <taxon>Magnoliopsida</taxon>
        <taxon>eudicotyledons</taxon>
        <taxon>Gunneridae</taxon>
        <taxon>Pentapetalae</taxon>
        <taxon>rosids</taxon>
        <taxon>malvids</taxon>
        <taxon>Sapindales</taxon>
        <taxon>Anacardiaceae</taxon>
        <taxon>Pistacia</taxon>
    </lineage>
</organism>
<keyword evidence="2" id="KW-1185">Reference proteome</keyword>